<keyword evidence="11" id="KW-1185">Reference proteome</keyword>
<accession>A0AAV9XX10</accession>
<name>A0AAV9XX10_9CRYT</name>
<proteinExistence type="inferred from homology"/>
<keyword evidence="7" id="KW-0732">Signal</keyword>
<keyword evidence="6" id="KW-0482">Metalloprotease</keyword>
<dbReference type="GO" id="GO:0046872">
    <property type="term" value="F:metal ion binding"/>
    <property type="evidence" value="ECO:0007669"/>
    <property type="project" value="UniProtKB-KW"/>
</dbReference>
<evidence type="ECO:0000256" key="4">
    <source>
        <dbReference type="ARBA" id="ARBA00022801"/>
    </source>
</evidence>
<dbReference type="Gene3D" id="3.30.830.10">
    <property type="entry name" value="Metalloenzyme, LuxS/M16 peptidase-like"/>
    <property type="match status" value="3"/>
</dbReference>
<evidence type="ECO:0000313" key="10">
    <source>
        <dbReference type="EMBL" id="KAK6589320.1"/>
    </source>
</evidence>
<dbReference type="InterPro" id="IPR011765">
    <property type="entry name" value="Pept_M16_N"/>
</dbReference>
<evidence type="ECO:0000256" key="5">
    <source>
        <dbReference type="ARBA" id="ARBA00022833"/>
    </source>
</evidence>
<evidence type="ECO:0000256" key="3">
    <source>
        <dbReference type="ARBA" id="ARBA00022723"/>
    </source>
</evidence>
<dbReference type="Pfam" id="PF00675">
    <property type="entry name" value="Peptidase_M16"/>
    <property type="match status" value="1"/>
</dbReference>
<evidence type="ECO:0000256" key="6">
    <source>
        <dbReference type="ARBA" id="ARBA00023049"/>
    </source>
</evidence>
<dbReference type="EMBL" id="JAWDEY010000013">
    <property type="protein sequence ID" value="KAK6589320.1"/>
    <property type="molecule type" value="Genomic_DNA"/>
</dbReference>
<dbReference type="InterPro" id="IPR011249">
    <property type="entry name" value="Metalloenz_LuxS/M16"/>
</dbReference>
<dbReference type="GO" id="GO:0008237">
    <property type="term" value="F:metallopeptidase activity"/>
    <property type="evidence" value="ECO:0007669"/>
    <property type="project" value="UniProtKB-KW"/>
</dbReference>
<evidence type="ECO:0000256" key="1">
    <source>
        <dbReference type="ARBA" id="ARBA00007261"/>
    </source>
</evidence>
<organism evidence="10 11">
    <name type="scientific">Cryptosporidium xiaoi</name>
    <dbReference type="NCBI Taxonomy" id="659607"/>
    <lineage>
        <taxon>Eukaryota</taxon>
        <taxon>Sar</taxon>
        <taxon>Alveolata</taxon>
        <taxon>Apicomplexa</taxon>
        <taxon>Conoidasida</taxon>
        <taxon>Coccidia</taxon>
        <taxon>Eucoccidiorida</taxon>
        <taxon>Eimeriorina</taxon>
        <taxon>Cryptosporidiidae</taxon>
        <taxon>Cryptosporidium</taxon>
    </lineage>
</organism>
<dbReference type="Proteomes" id="UP001311799">
    <property type="component" value="Unassembled WGS sequence"/>
</dbReference>
<keyword evidence="2" id="KW-0645">Protease</keyword>
<dbReference type="PANTHER" id="PTHR43690:SF18">
    <property type="entry name" value="INSULIN-DEGRADING ENZYME-RELATED"/>
    <property type="match status" value="1"/>
</dbReference>
<evidence type="ECO:0000259" key="8">
    <source>
        <dbReference type="Pfam" id="PF00675"/>
    </source>
</evidence>
<comment type="caution">
    <text evidence="10">The sequence shown here is derived from an EMBL/GenBank/DDBJ whole genome shotgun (WGS) entry which is preliminary data.</text>
</comment>
<reference evidence="10 11" key="1">
    <citation type="submission" date="2023-10" db="EMBL/GenBank/DDBJ databases">
        <title>Comparative genomics analysis reveals potential genetic determinants of host preference in Cryptosporidium xiaoi.</title>
        <authorList>
            <person name="Xiao L."/>
            <person name="Li J."/>
        </authorList>
    </citation>
    <scope>NUCLEOTIDE SEQUENCE [LARGE SCALE GENOMIC DNA]</scope>
    <source>
        <strain evidence="10 11">52996</strain>
    </source>
</reference>
<feature type="domain" description="Peptidase M16 N-terminal" evidence="8">
    <location>
        <begin position="106"/>
        <end position="193"/>
    </location>
</feature>
<dbReference type="InterPro" id="IPR007863">
    <property type="entry name" value="Peptidase_M16_C"/>
</dbReference>
<protein>
    <submittedName>
        <fullName evidence="10">Secreted insulinase like peptidase</fullName>
    </submittedName>
</protein>
<dbReference type="GO" id="GO:0006508">
    <property type="term" value="P:proteolysis"/>
    <property type="evidence" value="ECO:0007669"/>
    <property type="project" value="UniProtKB-KW"/>
</dbReference>
<dbReference type="SUPFAM" id="SSF63411">
    <property type="entry name" value="LuxS/MPP-like metallohydrolase"/>
    <property type="match status" value="4"/>
</dbReference>
<dbReference type="AlphaFoldDB" id="A0AAV9XX10"/>
<comment type="similarity">
    <text evidence="1">Belongs to the peptidase M16 family.</text>
</comment>
<feature type="signal peptide" evidence="7">
    <location>
        <begin position="1"/>
        <end position="20"/>
    </location>
</feature>
<dbReference type="Pfam" id="PF05193">
    <property type="entry name" value="Peptidase_M16_C"/>
    <property type="match status" value="1"/>
</dbReference>
<keyword evidence="5" id="KW-0862">Zinc</keyword>
<evidence type="ECO:0000256" key="7">
    <source>
        <dbReference type="SAM" id="SignalP"/>
    </source>
</evidence>
<gene>
    <name evidence="10" type="ORF">RS030_213257</name>
</gene>
<evidence type="ECO:0000256" key="2">
    <source>
        <dbReference type="ARBA" id="ARBA00022670"/>
    </source>
</evidence>
<sequence length="1187" mass="137822">MMLVNGLIVILFVDFLRVLGISENVAFKEGLFQEVSEFASNDTLNYIFSFNPNVLDTISGINEYSQMRTFYYDVNEFKRVQDWEFEKMKNTKGEYKFMTLSNKMKVFIVSNPVLFKSTMTLSVRCGSSHDPTKISGLSHLLKNIILSKLKFKKSEKKNPIFFNNIYNKIKGRVGSMSTEYSLEVFNEDFVDSLYEFNKLLVENLAIDHRSLILGIDTTRKELNENRLSSNILSLIVSEHFDLLEKRFLRRVGSDDPVIDLRKDSTNVVMNNYDLLIDGLTKQFETYYSSNLMILSIVSTEKMDSLVRLVEKLFGNIRTLDLDMNVIFETSKIGTNPYLNFVNNIISVRENSNDRVIKLIFPIPYQKNLWRYKLTDYISYYLMDESDEGLTGILKSKCWINTLNSECVNNESGYSNFVISIGVTKLGTNHLTQILEAIFSTLKLIQKTNITDDVLNLIRLEIIVELVIANFGVDINQADYIINTYLSTGCFPSEVITTPYTMEKVDGCYINKMLDYIKPDNMVIFNPMKSLHKGASYYFRKSDSFYNKIIQKLDYFVKDTYYCISKFVLGFFSKKTKYIINIDNKNIEYSIEEMPNYIKQRILDINEDIATNELNVQLFEPGVENYALYVDDNYPIWPHPISLKDSIEKYRMALDNNSVPSSSLAGIEFSKIMDSKGMFISQSDLDSIFYMPLDNKLPIISFTFDIKIPEIVNNSTELLLLNLNRPKLIMLSYLFKHSLSSSLINTPGENAIKVEDYSDFQNNNVLPGLTIRWEGNSQYFDEFIIAITHTLSNFRNILTTTNFLESKKTLKKLIDMLNDSNNSDYCNTLISQILNLESINPWVLEDDIKYISFEDVKNFGKLLLKYGEIRGIVIGNSTLIQLISHLNMSISRIRPKSRSVNHIELLNSKNVKILFDLFSNGRISNKNYVYRNYVQNLQKGTLIRKLSYKEKTNNVVNITSLPKRYHKAYYFKRRSTNSDQYSSILLFIYLGSINEKNVCLQDFLMLLDIKRILNSFILKKNKLKYSSINAGPLDLSSDVLTFHIKMNFLTSKMIPMINTLVEFYETYFYDSINIFTEKEFLIMKNMLLSNLSIENWDPTKLMEIHYDRIIRSNFAANWQQKMITFIQSLTFERFKELWGSLKNAPTILIAIQSGRAGDDETQDLHSFVPENYDRLSSIYQFKDSLKSF</sequence>
<dbReference type="PANTHER" id="PTHR43690">
    <property type="entry name" value="NARDILYSIN"/>
    <property type="match status" value="1"/>
</dbReference>
<keyword evidence="4" id="KW-0378">Hydrolase</keyword>
<evidence type="ECO:0000313" key="11">
    <source>
        <dbReference type="Proteomes" id="UP001311799"/>
    </source>
</evidence>
<feature type="domain" description="Peptidase M16 C-terminal" evidence="9">
    <location>
        <begin position="279"/>
        <end position="457"/>
    </location>
</feature>
<dbReference type="InterPro" id="IPR050626">
    <property type="entry name" value="Peptidase_M16"/>
</dbReference>
<feature type="chain" id="PRO_5043664935" evidence="7">
    <location>
        <begin position="21"/>
        <end position="1187"/>
    </location>
</feature>
<keyword evidence="3" id="KW-0479">Metal-binding</keyword>
<evidence type="ECO:0000259" key="9">
    <source>
        <dbReference type="Pfam" id="PF05193"/>
    </source>
</evidence>